<evidence type="ECO:0000256" key="1">
    <source>
        <dbReference type="ARBA" id="ARBA00008210"/>
    </source>
</evidence>
<gene>
    <name evidence="4" type="ORF">AABB24_036232</name>
</gene>
<comment type="caution">
    <text evidence="4">The sequence shown here is derived from an EMBL/GenBank/DDBJ whole genome shotgun (WGS) entry which is preliminary data.</text>
</comment>
<keyword evidence="3" id="KW-0722">Serine protease inhibitor</keyword>
<feature type="non-terminal residue" evidence="4">
    <location>
        <position position="1"/>
    </location>
</feature>
<dbReference type="AlphaFoldDB" id="A0ABD2RB12"/>
<dbReference type="EMBL" id="JBJKTR010000021">
    <property type="protein sequence ID" value="KAL3329020.1"/>
    <property type="molecule type" value="Genomic_DNA"/>
</dbReference>
<sequence>TYHQLLMTELLDTYHKCLLLNSPDPSLTPYKYPCVTNESHKSHNYLKENKIKTMEGKSMLKLSHVLAFFLLASLFQSLMARDLSDGIEVLQLPEENEGEFVFCPGKQSWPELVGKSAGYAKQIIQKENSIVHDVRLLFPGMPKPLDYVCGRVFLVVDFKLVQITPHMG</sequence>
<dbReference type="PROSITE" id="PS00285">
    <property type="entry name" value="POTATO_INHIBITOR"/>
    <property type="match status" value="1"/>
</dbReference>
<evidence type="ECO:0000313" key="4">
    <source>
        <dbReference type="EMBL" id="KAL3329020.1"/>
    </source>
</evidence>
<keyword evidence="2" id="KW-0646">Protease inhibitor</keyword>
<dbReference type="PANTHER" id="PTHR33091:SF73">
    <property type="entry name" value="INHIBITOR OF TRYPSIN AND HAGEMAN FACTOR-LIKE"/>
    <property type="match status" value="1"/>
</dbReference>
<evidence type="ECO:0000256" key="2">
    <source>
        <dbReference type="ARBA" id="ARBA00022690"/>
    </source>
</evidence>
<comment type="similarity">
    <text evidence="1">Belongs to the protease inhibitor I13 (potato type I serine protease inhibitor) family.</text>
</comment>
<accession>A0ABD2RB12</accession>
<dbReference type="InterPro" id="IPR000864">
    <property type="entry name" value="Prot_inh_pot1"/>
</dbReference>
<dbReference type="GO" id="GO:0004867">
    <property type="term" value="F:serine-type endopeptidase inhibitor activity"/>
    <property type="evidence" value="ECO:0007669"/>
    <property type="project" value="UniProtKB-KW"/>
</dbReference>
<dbReference type="Gene3D" id="3.30.10.10">
    <property type="entry name" value="Trypsin Inhibitor V, subunit A"/>
    <property type="match status" value="1"/>
</dbReference>
<evidence type="ECO:0000256" key="3">
    <source>
        <dbReference type="ARBA" id="ARBA00022900"/>
    </source>
</evidence>
<dbReference type="InterPro" id="IPR036354">
    <property type="entry name" value="Prot_inh_pot1_sf"/>
</dbReference>
<evidence type="ECO:0000313" key="5">
    <source>
        <dbReference type="Proteomes" id="UP001627284"/>
    </source>
</evidence>
<proteinExistence type="inferred from homology"/>
<dbReference type="PANTHER" id="PTHR33091">
    <property type="entry name" value="PROTEIN, PUTATIVE, EXPRESSED-RELATED"/>
    <property type="match status" value="1"/>
</dbReference>
<evidence type="ECO:0008006" key="6">
    <source>
        <dbReference type="Google" id="ProtNLM"/>
    </source>
</evidence>
<reference evidence="4 5" key="1">
    <citation type="submission" date="2024-05" db="EMBL/GenBank/DDBJ databases">
        <title>De novo assembly of an allotetraploid wild potato.</title>
        <authorList>
            <person name="Hosaka A.J."/>
        </authorList>
    </citation>
    <scope>NUCLEOTIDE SEQUENCE [LARGE SCALE GENOMIC DNA]</scope>
    <source>
        <tissue evidence="4">Young leaves</tissue>
    </source>
</reference>
<name>A0ABD2RB12_9SOLN</name>
<dbReference type="Pfam" id="PF00280">
    <property type="entry name" value="potato_inhibit"/>
    <property type="match status" value="1"/>
</dbReference>
<dbReference type="SUPFAM" id="SSF54654">
    <property type="entry name" value="CI-2 family of serine protease inhibitors"/>
    <property type="match status" value="1"/>
</dbReference>
<organism evidence="4 5">
    <name type="scientific">Solanum stoloniferum</name>
    <dbReference type="NCBI Taxonomy" id="62892"/>
    <lineage>
        <taxon>Eukaryota</taxon>
        <taxon>Viridiplantae</taxon>
        <taxon>Streptophyta</taxon>
        <taxon>Embryophyta</taxon>
        <taxon>Tracheophyta</taxon>
        <taxon>Spermatophyta</taxon>
        <taxon>Magnoliopsida</taxon>
        <taxon>eudicotyledons</taxon>
        <taxon>Gunneridae</taxon>
        <taxon>Pentapetalae</taxon>
        <taxon>asterids</taxon>
        <taxon>lamiids</taxon>
        <taxon>Solanales</taxon>
        <taxon>Solanaceae</taxon>
        <taxon>Solanoideae</taxon>
        <taxon>Solaneae</taxon>
        <taxon>Solanum</taxon>
    </lineage>
</organism>
<dbReference type="Proteomes" id="UP001627284">
    <property type="component" value="Unassembled WGS sequence"/>
</dbReference>
<keyword evidence="5" id="KW-1185">Reference proteome</keyword>
<protein>
    <recommendedName>
        <fullName evidence="6">Proteinase inhibitor I</fullName>
    </recommendedName>
</protein>